<evidence type="ECO:0000313" key="2">
    <source>
        <dbReference type="EMBL" id="MFD2798289.1"/>
    </source>
</evidence>
<protein>
    <submittedName>
        <fullName evidence="2">Nuclear transport factor 2 family protein</fullName>
    </submittedName>
</protein>
<dbReference type="EMBL" id="JBHUOF010000003">
    <property type="protein sequence ID" value="MFD2798289.1"/>
    <property type="molecule type" value="Genomic_DNA"/>
</dbReference>
<evidence type="ECO:0000313" key="3">
    <source>
        <dbReference type="Proteomes" id="UP001597478"/>
    </source>
</evidence>
<sequence>MDASIEEQVRRLVAIEEIKQLKARYFRAVDLKLWDEFAQLFTADLQIDFAESTSKPMTREQFVDSARRHFDGAMSVHHGHMPEIEIIDETHARGVWPMFDLVETPEDSTYQSHTGYGHYREEYRKEDGRWKICRTQLTRLKRVVLDKG</sequence>
<accession>A0ABW5W488</accession>
<organism evidence="2 3">
    <name type="scientific">Prauserella oleivorans</name>
    <dbReference type="NCBI Taxonomy" id="1478153"/>
    <lineage>
        <taxon>Bacteria</taxon>
        <taxon>Bacillati</taxon>
        <taxon>Actinomycetota</taxon>
        <taxon>Actinomycetes</taxon>
        <taxon>Pseudonocardiales</taxon>
        <taxon>Pseudonocardiaceae</taxon>
        <taxon>Prauserella</taxon>
    </lineage>
</organism>
<dbReference type="Pfam" id="PF13577">
    <property type="entry name" value="SnoaL_4"/>
    <property type="match status" value="1"/>
</dbReference>
<dbReference type="Gene3D" id="3.10.450.50">
    <property type="match status" value="1"/>
</dbReference>
<dbReference type="InterPro" id="IPR037401">
    <property type="entry name" value="SnoaL-like"/>
</dbReference>
<feature type="domain" description="SnoaL-like" evidence="1">
    <location>
        <begin position="11"/>
        <end position="135"/>
    </location>
</feature>
<proteinExistence type="predicted"/>
<dbReference type="Proteomes" id="UP001597478">
    <property type="component" value="Unassembled WGS sequence"/>
</dbReference>
<keyword evidence="3" id="KW-1185">Reference proteome</keyword>
<reference evidence="3" key="1">
    <citation type="journal article" date="2019" name="Int. J. Syst. Evol. Microbiol.">
        <title>The Global Catalogue of Microorganisms (GCM) 10K type strain sequencing project: providing services to taxonomists for standard genome sequencing and annotation.</title>
        <authorList>
            <consortium name="The Broad Institute Genomics Platform"/>
            <consortium name="The Broad Institute Genome Sequencing Center for Infectious Disease"/>
            <person name="Wu L."/>
            <person name="Ma J."/>
        </authorList>
    </citation>
    <scope>NUCLEOTIDE SEQUENCE [LARGE SCALE GENOMIC DNA]</scope>
    <source>
        <strain evidence="3">IBRC-M 10906</strain>
    </source>
</reference>
<name>A0ABW5W488_9PSEU</name>
<evidence type="ECO:0000259" key="1">
    <source>
        <dbReference type="Pfam" id="PF13577"/>
    </source>
</evidence>
<dbReference type="InterPro" id="IPR032710">
    <property type="entry name" value="NTF2-like_dom_sf"/>
</dbReference>
<dbReference type="RefSeq" id="WP_377383754.1">
    <property type="nucleotide sequence ID" value="NZ_JBHSAN010000001.1"/>
</dbReference>
<dbReference type="SUPFAM" id="SSF54427">
    <property type="entry name" value="NTF2-like"/>
    <property type="match status" value="1"/>
</dbReference>
<gene>
    <name evidence="2" type="ORF">ACFS2C_02650</name>
</gene>
<comment type="caution">
    <text evidence="2">The sequence shown here is derived from an EMBL/GenBank/DDBJ whole genome shotgun (WGS) entry which is preliminary data.</text>
</comment>